<dbReference type="InterPro" id="IPR002781">
    <property type="entry name" value="TM_pro_TauE-like"/>
</dbReference>
<keyword evidence="8" id="KW-1185">Reference proteome</keyword>
<feature type="transmembrane region" description="Helical" evidence="6">
    <location>
        <begin position="74"/>
        <end position="92"/>
    </location>
</feature>
<evidence type="ECO:0000256" key="5">
    <source>
        <dbReference type="ARBA" id="ARBA00023136"/>
    </source>
</evidence>
<organism evidence="7 8">
    <name type="scientific">Ornithinimicrobium humiphilum</name>
    <dbReference type="NCBI Taxonomy" id="125288"/>
    <lineage>
        <taxon>Bacteria</taxon>
        <taxon>Bacillati</taxon>
        <taxon>Actinomycetota</taxon>
        <taxon>Actinomycetes</taxon>
        <taxon>Micrococcales</taxon>
        <taxon>Ornithinimicrobiaceae</taxon>
        <taxon>Ornithinimicrobium</taxon>
    </lineage>
</organism>
<sequence length="264" mass="26621">MLLLLVGVLSGVTTVLFGFGGGFVTVPVVIWANAALGTDAPTVAVATSSVVMVASAAVAAAATRRDVLARLGRSGSLLVLLGVGGAVGALAARTAPGQLITWAFITYLTITIGDVVVRKGFVRPVRTAPEQTEGSALPRWLGLPIGALASFLGVGGSMMTVPLLRRSGLGMHSVAALANPLTLAISLPATVVFLLGNPVGTAGSTTTLLGAVDVRSAALLLAGGLPAVVILRRRPPRIGDRVHAVGYIGLLLVVLATMVVSTLR</sequence>
<gene>
    <name evidence="7" type="ORF">FB476_0714</name>
</gene>
<keyword evidence="4 6" id="KW-1133">Transmembrane helix</keyword>
<evidence type="ECO:0000313" key="7">
    <source>
        <dbReference type="EMBL" id="TQM95864.1"/>
    </source>
</evidence>
<feature type="transmembrane region" description="Helical" evidence="6">
    <location>
        <begin position="99"/>
        <end position="121"/>
    </location>
</feature>
<evidence type="ECO:0000256" key="4">
    <source>
        <dbReference type="ARBA" id="ARBA00022989"/>
    </source>
</evidence>
<dbReference type="Proteomes" id="UP000315133">
    <property type="component" value="Unassembled WGS sequence"/>
</dbReference>
<keyword evidence="3 6" id="KW-0812">Transmembrane</keyword>
<keyword evidence="5 6" id="KW-0472">Membrane</keyword>
<dbReference type="EMBL" id="VFPU01000001">
    <property type="protein sequence ID" value="TQM95864.1"/>
    <property type="molecule type" value="Genomic_DNA"/>
</dbReference>
<comment type="subcellular location">
    <subcellularLocation>
        <location evidence="6">Cell membrane</location>
        <topology evidence="6">Multi-pass membrane protein</topology>
    </subcellularLocation>
    <subcellularLocation>
        <location evidence="1">Membrane</location>
        <topology evidence="1">Multi-pass membrane protein</topology>
    </subcellularLocation>
</comment>
<dbReference type="Pfam" id="PF01925">
    <property type="entry name" value="TauE"/>
    <property type="match status" value="1"/>
</dbReference>
<feature type="transmembrane region" description="Helical" evidence="6">
    <location>
        <begin position="43"/>
        <end position="62"/>
    </location>
</feature>
<keyword evidence="6" id="KW-1003">Cell membrane</keyword>
<evidence type="ECO:0000256" key="2">
    <source>
        <dbReference type="ARBA" id="ARBA00009142"/>
    </source>
</evidence>
<evidence type="ECO:0000313" key="8">
    <source>
        <dbReference type="Proteomes" id="UP000315133"/>
    </source>
</evidence>
<feature type="transmembrane region" description="Helical" evidence="6">
    <location>
        <begin position="244"/>
        <end position="263"/>
    </location>
</feature>
<name>A0A543KLD7_9MICO</name>
<comment type="similarity">
    <text evidence="2 6">Belongs to the 4-toluene sulfonate uptake permease (TSUP) (TC 2.A.102) family.</text>
</comment>
<feature type="transmembrane region" description="Helical" evidence="6">
    <location>
        <begin position="176"/>
        <end position="196"/>
    </location>
</feature>
<dbReference type="InterPro" id="IPR051598">
    <property type="entry name" value="TSUP/Inactive_protease-like"/>
</dbReference>
<evidence type="ECO:0000256" key="1">
    <source>
        <dbReference type="ARBA" id="ARBA00004141"/>
    </source>
</evidence>
<comment type="caution">
    <text evidence="7">The sequence shown here is derived from an EMBL/GenBank/DDBJ whole genome shotgun (WGS) entry which is preliminary data.</text>
</comment>
<feature type="transmembrane region" description="Helical" evidence="6">
    <location>
        <begin position="6"/>
        <end position="31"/>
    </location>
</feature>
<proteinExistence type="inferred from homology"/>
<protein>
    <recommendedName>
        <fullName evidence="6">Probable membrane transporter protein</fullName>
    </recommendedName>
</protein>
<dbReference type="PANTHER" id="PTHR43701:SF2">
    <property type="entry name" value="MEMBRANE TRANSPORTER PROTEIN YJNA-RELATED"/>
    <property type="match status" value="1"/>
</dbReference>
<accession>A0A543KLD7</accession>
<feature type="transmembrane region" description="Helical" evidence="6">
    <location>
        <begin position="216"/>
        <end position="232"/>
    </location>
</feature>
<feature type="transmembrane region" description="Helical" evidence="6">
    <location>
        <begin position="141"/>
        <end position="164"/>
    </location>
</feature>
<evidence type="ECO:0000256" key="6">
    <source>
        <dbReference type="RuleBase" id="RU363041"/>
    </source>
</evidence>
<reference evidence="7 8" key="1">
    <citation type="submission" date="2019-06" db="EMBL/GenBank/DDBJ databases">
        <title>Sequencing the genomes of 1000 actinobacteria strains.</title>
        <authorList>
            <person name="Klenk H.-P."/>
        </authorList>
    </citation>
    <scope>NUCLEOTIDE SEQUENCE [LARGE SCALE GENOMIC DNA]</scope>
    <source>
        <strain evidence="7 8">DSM 12362</strain>
    </source>
</reference>
<evidence type="ECO:0000256" key="3">
    <source>
        <dbReference type="ARBA" id="ARBA00022692"/>
    </source>
</evidence>
<dbReference type="PANTHER" id="PTHR43701">
    <property type="entry name" value="MEMBRANE TRANSPORTER PROTEIN MJ0441-RELATED"/>
    <property type="match status" value="1"/>
</dbReference>
<dbReference type="GO" id="GO:0005886">
    <property type="term" value="C:plasma membrane"/>
    <property type="evidence" value="ECO:0007669"/>
    <property type="project" value="UniProtKB-SubCell"/>
</dbReference>
<dbReference type="AlphaFoldDB" id="A0A543KLD7"/>